<evidence type="ECO:0000256" key="1">
    <source>
        <dbReference type="SAM" id="SignalP"/>
    </source>
</evidence>
<sequence>MRLLLVLSCVIAIHSAALNGTEEKPEVITINGAHYVKEVLKTGIERPYSLAIDAATDTLFFSYTLSDSEEVLRSAKIDLESGQFSDIEGLQYGFTQTVDQEHHVPYIGTSKGIYKYDYGNNNATLYAAPEADIWEVYYNGVLFYSDFPSRDLYTVRDGVSARFSELNETRRGGGCAVLYKSLDLGEEIRAIAADAEGRVHVCCEDGIYKVDKARAALERVFFVDDAYGLAFDRRNWIVYADAKSLAYLKPKQL</sequence>
<evidence type="ECO:0008006" key="4">
    <source>
        <dbReference type="Google" id="ProtNLM"/>
    </source>
</evidence>
<evidence type="ECO:0000313" key="3">
    <source>
        <dbReference type="Proteomes" id="UP000837857"/>
    </source>
</evidence>
<keyword evidence="1" id="KW-0732">Signal</keyword>
<name>A0ABN8IQ32_9NEOP</name>
<organism evidence="2 3">
    <name type="scientific">Iphiclides podalirius</name>
    <name type="common">scarce swallowtail</name>
    <dbReference type="NCBI Taxonomy" id="110791"/>
    <lineage>
        <taxon>Eukaryota</taxon>
        <taxon>Metazoa</taxon>
        <taxon>Ecdysozoa</taxon>
        <taxon>Arthropoda</taxon>
        <taxon>Hexapoda</taxon>
        <taxon>Insecta</taxon>
        <taxon>Pterygota</taxon>
        <taxon>Neoptera</taxon>
        <taxon>Endopterygota</taxon>
        <taxon>Lepidoptera</taxon>
        <taxon>Glossata</taxon>
        <taxon>Ditrysia</taxon>
        <taxon>Papilionoidea</taxon>
        <taxon>Papilionidae</taxon>
        <taxon>Papilioninae</taxon>
        <taxon>Iphiclides</taxon>
    </lineage>
</organism>
<proteinExistence type="predicted"/>
<feature type="chain" id="PRO_5045667022" description="Ommochrome-binding protein" evidence="1">
    <location>
        <begin position="17"/>
        <end position="253"/>
    </location>
</feature>
<gene>
    <name evidence="2" type="ORF">IPOD504_LOCUS11423</name>
</gene>
<protein>
    <recommendedName>
        <fullName evidence="4">Ommochrome-binding protein</fullName>
    </recommendedName>
</protein>
<keyword evidence="3" id="KW-1185">Reference proteome</keyword>
<accession>A0ABN8IQ32</accession>
<dbReference type="Proteomes" id="UP000837857">
    <property type="component" value="Chromosome 28"/>
</dbReference>
<dbReference type="SUPFAM" id="SSF101898">
    <property type="entry name" value="NHL repeat"/>
    <property type="match status" value="1"/>
</dbReference>
<dbReference type="EMBL" id="OW152840">
    <property type="protein sequence ID" value="CAH2061752.1"/>
    <property type="molecule type" value="Genomic_DNA"/>
</dbReference>
<feature type="signal peptide" evidence="1">
    <location>
        <begin position="1"/>
        <end position="16"/>
    </location>
</feature>
<evidence type="ECO:0000313" key="2">
    <source>
        <dbReference type="EMBL" id="CAH2061752.1"/>
    </source>
</evidence>
<feature type="non-terminal residue" evidence="2">
    <location>
        <position position="1"/>
    </location>
</feature>
<reference evidence="2" key="1">
    <citation type="submission" date="2022-03" db="EMBL/GenBank/DDBJ databases">
        <authorList>
            <person name="Martin H S."/>
        </authorList>
    </citation>
    <scope>NUCLEOTIDE SEQUENCE</scope>
</reference>